<accession>A0A067PXV8</accession>
<protein>
    <submittedName>
        <fullName evidence="1">Uncharacterized protein</fullName>
    </submittedName>
</protein>
<evidence type="ECO:0000313" key="1">
    <source>
        <dbReference type="EMBL" id="KDQ59658.1"/>
    </source>
</evidence>
<gene>
    <name evidence="1" type="ORF">JAAARDRAFT_192153</name>
</gene>
<dbReference type="EMBL" id="KL197715">
    <property type="protein sequence ID" value="KDQ59658.1"/>
    <property type="molecule type" value="Genomic_DNA"/>
</dbReference>
<evidence type="ECO:0000313" key="2">
    <source>
        <dbReference type="Proteomes" id="UP000027265"/>
    </source>
</evidence>
<keyword evidence="2" id="KW-1185">Reference proteome</keyword>
<dbReference type="HOGENOM" id="CLU_1740802_0_0_1"/>
<dbReference type="STRING" id="933084.A0A067PXV8"/>
<dbReference type="OrthoDB" id="412788at2759"/>
<name>A0A067PXV8_9AGAM</name>
<reference evidence="2" key="1">
    <citation type="journal article" date="2014" name="Proc. Natl. Acad. Sci. U.S.A.">
        <title>Extensive sampling of basidiomycete genomes demonstrates inadequacy of the white-rot/brown-rot paradigm for wood decay fungi.</title>
        <authorList>
            <person name="Riley R."/>
            <person name="Salamov A.A."/>
            <person name="Brown D.W."/>
            <person name="Nagy L.G."/>
            <person name="Floudas D."/>
            <person name="Held B.W."/>
            <person name="Levasseur A."/>
            <person name="Lombard V."/>
            <person name="Morin E."/>
            <person name="Otillar R."/>
            <person name="Lindquist E.A."/>
            <person name="Sun H."/>
            <person name="LaButti K.M."/>
            <person name="Schmutz J."/>
            <person name="Jabbour D."/>
            <person name="Luo H."/>
            <person name="Baker S.E."/>
            <person name="Pisabarro A.G."/>
            <person name="Walton J.D."/>
            <person name="Blanchette R.A."/>
            <person name="Henrissat B."/>
            <person name="Martin F."/>
            <person name="Cullen D."/>
            <person name="Hibbett D.S."/>
            <person name="Grigoriev I.V."/>
        </authorList>
    </citation>
    <scope>NUCLEOTIDE SEQUENCE [LARGE SCALE GENOMIC DNA]</scope>
    <source>
        <strain evidence="2">MUCL 33604</strain>
    </source>
</reference>
<dbReference type="AlphaFoldDB" id="A0A067PXV8"/>
<dbReference type="InParanoid" id="A0A067PXV8"/>
<sequence>MLSARNEEELKEKAASFPALLARNRQHALTTHSHSTLSQPFKPFYTEKPASNGGLLAIYESTIPPNTTSDFFTQSQVHWANIKSFIYDILPVALANTQGPFLRGLKPGEDDFHVEGWLARIVSMIPGAHKGTDGIAVLKKCSEGMFRGVL</sequence>
<proteinExistence type="predicted"/>
<organism evidence="1 2">
    <name type="scientific">Jaapia argillacea MUCL 33604</name>
    <dbReference type="NCBI Taxonomy" id="933084"/>
    <lineage>
        <taxon>Eukaryota</taxon>
        <taxon>Fungi</taxon>
        <taxon>Dikarya</taxon>
        <taxon>Basidiomycota</taxon>
        <taxon>Agaricomycotina</taxon>
        <taxon>Agaricomycetes</taxon>
        <taxon>Agaricomycetidae</taxon>
        <taxon>Jaapiales</taxon>
        <taxon>Jaapiaceae</taxon>
        <taxon>Jaapia</taxon>
    </lineage>
</organism>
<dbReference type="Proteomes" id="UP000027265">
    <property type="component" value="Unassembled WGS sequence"/>
</dbReference>